<reference evidence="2" key="1">
    <citation type="submission" date="2021-02" db="EMBL/GenBank/DDBJ databases">
        <authorList>
            <person name="Nowell W R."/>
        </authorList>
    </citation>
    <scope>NUCLEOTIDE SEQUENCE</scope>
</reference>
<proteinExistence type="predicted"/>
<keyword evidence="4" id="KW-1185">Reference proteome</keyword>
<organism evidence="2 4">
    <name type="scientific">Didymodactylos carnosus</name>
    <dbReference type="NCBI Taxonomy" id="1234261"/>
    <lineage>
        <taxon>Eukaryota</taxon>
        <taxon>Metazoa</taxon>
        <taxon>Spiralia</taxon>
        <taxon>Gnathifera</taxon>
        <taxon>Rotifera</taxon>
        <taxon>Eurotatoria</taxon>
        <taxon>Bdelloidea</taxon>
        <taxon>Philodinida</taxon>
        <taxon>Philodinidae</taxon>
        <taxon>Didymodactylos</taxon>
    </lineage>
</organism>
<feature type="compositionally biased region" description="Low complexity" evidence="1">
    <location>
        <begin position="441"/>
        <end position="460"/>
    </location>
</feature>
<comment type="caution">
    <text evidence="2">The sequence shown here is derived from an EMBL/GenBank/DDBJ whole genome shotgun (WGS) entry which is preliminary data.</text>
</comment>
<dbReference type="OrthoDB" id="9990764at2759"/>
<protein>
    <recommendedName>
        <fullName evidence="5">TIR domain-containing protein</fullName>
    </recommendedName>
</protein>
<gene>
    <name evidence="2" type="ORF">GPM918_LOCUS5997</name>
    <name evidence="3" type="ORF">SRO942_LOCUS5997</name>
</gene>
<name>A0A813W827_9BILA</name>
<dbReference type="Proteomes" id="UP000663829">
    <property type="component" value="Unassembled WGS sequence"/>
</dbReference>
<evidence type="ECO:0000313" key="4">
    <source>
        <dbReference type="Proteomes" id="UP000663829"/>
    </source>
</evidence>
<dbReference type="EMBL" id="CAJOBC010000901">
    <property type="protein sequence ID" value="CAF3637180.1"/>
    <property type="molecule type" value="Genomic_DNA"/>
</dbReference>
<evidence type="ECO:0000313" key="2">
    <source>
        <dbReference type="EMBL" id="CAF0849543.1"/>
    </source>
</evidence>
<evidence type="ECO:0008006" key="5">
    <source>
        <dbReference type="Google" id="ProtNLM"/>
    </source>
</evidence>
<dbReference type="EMBL" id="CAJNOQ010000901">
    <property type="protein sequence ID" value="CAF0849543.1"/>
    <property type="molecule type" value="Genomic_DNA"/>
</dbReference>
<accession>A0A813W827</accession>
<evidence type="ECO:0000313" key="3">
    <source>
        <dbReference type="EMBL" id="CAF3637180.1"/>
    </source>
</evidence>
<dbReference type="AlphaFoldDB" id="A0A813W827"/>
<sequence>MDAQLTEIVDTKTKHNKEKSDVFNGKKEFQILENSLEIGDDHSKIEESCEKLIKNSKYLLEFNYSTNEKEFTQLTSLIYIIQFVLRIINKRTSYLELKPLKKFLLEVVPEIANLDIIKELLDKDKLRSCKIFKQLFEIINKKENFFKYFELYQNTIIITTTDNIATISFTSNDDEENSISNNNNNEENELSICQYYESIFDVIITVANYALHSNDMYESNDLQQFKTTLINFKNYLTLYFSKYENNKLTESFIFDYDHKLCLSILHIIWNLVDKPIFVSAFIETDYAKAVLDWIQLPSILFEHRRPLVSIVHNLVRQKQGQNAFKQENAIVILDKIRSTIENYEYDDMNIVYYMGLIMIDGHELIETFLKESKDSIKNILNRLFNLNLGACRNLIKHKQLKNDSYHLSELLVVLEKLFISDFIVKYFLTNTEPEIDKVSSHHSSTLSSRSSSLSSLTSSSISSTSSTFLLIDKKDSIKVFSDALLSIYGTITHGDSRGKLACESLMKILWSITFYSDDEQIKQQLKSNGILIFLLHSLSEIDHKIAEIAKCILHNLDEIVPSTLSKNSSLYKISEPFVLFCYSSQDEQSVKQLINPQIFTVYPLVIDDDNDEIKSWDEIKFLVIHASIFVVVATKYSYSSRYCRQIAKYVLDLKKDKIILKKNYTTEGWFELLTSANANIHNKCIIFNFTTDDNNQKMFNYEDRMTMLNLNSEIASIIEENQKFELSNETKKMKNRTDVKKNIRLSLPRVFLKKKTNIANV</sequence>
<feature type="region of interest" description="Disordered" evidence="1">
    <location>
        <begin position="439"/>
        <end position="460"/>
    </location>
</feature>
<dbReference type="Proteomes" id="UP000681722">
    <property type="component" value="Unassembled WGS sequence"/>
</dbReference>
<evidence type="ECO:0000256" key="1">
    <source>
        <dbReference type="SAM" id="MobiDB-lite"/>
    </source>
</evidence>